<feature type="transmembrane region" description="Helical" evidence="1">
    <location>
        <begin position="103"/>
        <end position="123"/>
    </location>
</feature>
<dbReference type="Pfam" id="PF00990">
    <property type="entry name" value="GGDEF"/>
    <property type="match status" value="1"/>
</dbReference>
<dbReference type="PROSITE" id="PS50887">
    <property type="entry name" value="GGDEF"/>
    <property type="match status" value="1"/>
</dbReference>
<feature type="domain" description="GGDEF" evidence="3">
    <location>
        <begin position="293"/>
        <end position="430"/>
    </location>
</feature>
<dbReference type="Proteomes" id="UP000307749">
    <property type="component" value="Unassembled WGS sequence"/>
</dbReference>
<dbReference type="SMART" id="SM00052">
    <property type="entry name" value="EAL"/>
    <property type="match status" value="1"/>
</dbReference>
<protein>
    <recommendedName>
        <fullName evidence="6">GGDEF-domain containing protein</fullName>
    </recommendedName>
</protein>
<dbReference type="Gene3D" id="3.30.70.270">
    <property type="match status" value="1"/>
</dbReference>
<sequence length="694" mass="76704">MILWMPAQWVAVGICLYAGVHFVQSNGGTRRIERMYFAFGVLCLWVSVYLALTALMQAQTAVDSAALVERLRTAAGCMIYPIAFWFLALYTHMARWRPWAWRTALVFFFLGMLGLLRPYGLLLDNMHTMPALVLPWGERVQQFQGSISPLAWIYFAATYLLFLWAFWRCLDLWRGRESARARALAIYLLVQIAAVVYAQIGTVMRARGPDLEALPFLVLVLLVSRVLSREWLQRGEDLAASVQALALESDVREQAQDALRHVAYHDGVTGLCNRNGLLEQLADLQAETRGTAIAGTLLLLGLDGFRPINDALGHGAGDALLREIAQRIGVLHHGARCIARLDGAEFALLLTVSGVTPEQHAASALQRARELRQALEQPLRFDAHELVVAANVGAVQVTGAGEARTLLRQANIALGRARDADRGDVLLFSAEMQSRAERRLRLEHDLRGALAQRQMDLVFQPQVDASGYLVGAEALMRWQHPALGAINPTEFIPLAEESGLIHALGMAALEGSCTVLRDWPAAAPRLRIAVNVSPWQMLRPDFVESVAAIQLEFRVQPGALMLEITESVFIRDAAAAAATVRRLHQLGVGVAIDDFGTGYASLASLRDLPVEEVKIDQAFVREMRVDVPDRFIGAMIDLAHALQMYVVAEGVESEAQRCMLRELRCDAFQGYAIGMPMDATRLHDFARELPPQVA</sequence>
<dbReference type="InterPro" id="IPR043128">
    <property type="entry name" value="Rev_trsase/Diguanyl_cyclase"/>
</dbReference>
<keyword evidence="1" id="KW-0472">Membrane</keyword>
<feature type="transmembrane region" description="Helical" evidence="1">
    <location>
        <begin position="35"/>
        <end position="59"/>
    </location>
</feature>
<dbReference type="PANTHER" id="PTHR33121">
    <property type="entry name" value="CYCLIC DI-GMP PHOSPHODIESTERASE PDEF"/>
    <property type="match status" value="1"/>
</dbReference>
<dbReference type="Gene3D" id="3.20.20.450">
    <property type="entry name" value="EAL domain"/>
    <property type="match status" value="1"/>
</dbReference>
<reference evidence="4 5" key="1">
    <citation type="submission" date="2017-02" db="EMBL/GenBank/DDBJ databases">
        <title>Whole genome sequencing of Metallibacterium scheffleri DSM 24874 (T).</title>
        <authorList>
            <person name="Kumar S."/>
            <person name="Patil P."/>
            <person name="Patil P.B."/>
        </authorList>
    </citation>
    <scope>NUCLEOTIDE SEQUENCE [LARGE SCALE GENOMIC DNA]</scope>
    <source>
        <strain evidence="4 5">DSM 24874</strain>
    </source>
</reference>
<name>A0A4S3KR00_9GAMM</name>
<dbReference type="InterPro" id="IPR001633">
    <property type="entry name" value="EAL_dom"/>
</dbReference>
<feature type="transmembrane region" description="Helical" evidence="1">
    <location>
        <begin position="71"/>
        <end position="91"/>
    </location>
</feature>
<dbReference type="Pfam" id="PF00563">
    <property type="entry name" value="EAL"/>
    <property type="match status" value="1"/>
</dbReference>
<comment type="caution">
    <text evidence="4">The sequence shown here is derived from an EMBL/GenBank/DDBJ whole genome shotgun (WGS) entry which is preliminary data.</text>
</comment>
<feature type="domain" description="EAL" evidence="2">
    <location>
        <begin position="439"/>
        <end position="690"/>
    </location>
</feature>
<evidence type="ECO:0008006" key="6">
    <source>
        <dbReference type="Google" id="ProtNLM"/>
    </source>
</evidence>
<evidence type="ECO:0000313" key="4">
    <source>
        <dbReference type="EMBL" id="THD10888.1"/>
    </source>
</evidence>
<dbReference type="InterPro" id="IPR000160">
    <property type="entry name" value="GGDEF_dom"/>
</dbReference>
<gene>
    <name evidence="4" type="ORF">B1806_06570</name>
</gene>
<dbReference type="STRING" id="993689.GCA_002077135_00443"/>
<feature type="transmembrane region" description="Helical" evidence="1">
    <location>
        <begin position="179"/>
        <end position="200"/>
    </location>
</feature>
<evidence type="ECO:0000259" key="3">
    <source>
        <dbReference type="PROSITE" id="PS50887"/>
    </source>
</evidence>
<dbReference type="CDD" id="cd01949">
    <property type="entry name" value="GGDEF"/>
    <property type="match status" value="1"/>
</dbReference>
<dbReference type="InterPro" id="IPR035919">
    <property type="entry name" value="EAL_sf"/>
</dbReference>
<proteinExistence type="predicted"/>
<evidence type="ECO:0000313" key="5">
    <source>
        <dbReference type="Proteomes" id="UP000307749"/>
    </source>
</evidence>
<organism evidence="4 5">
    <name type="scientific">Metallibacterium scheffleri</name>
    <dbReference type="NCBI Taxonomy" id="993689"/>
    <lineage>
        <taxon>Bacteria</taxon>
        <taxon>Pseudomonadati</taxon>
        <taxon>Pseudomonadota</taxon>
        <taxon>Gammaproteobacteria</taxon>
        <taxon>Lysobacterales</taxon>
        <taxon>Rhodanobacteraceae</taxon>
        <taxon>Metallibacterium</taxon>
    </lineage>
</organism>
<dbReference type="GO" id="GO:0071111">
    <property type="term" value="F:cyclic-guanylate-specific phosphodiesterase activity"/>
    <property type="evidence" value="ECO:0007669"/>
    <property type="project" value="InterPro"/>
</dbReference>
<dbReference type="SUPFAM" id="SSF55073">
    <property type="entry name" value="Nucleotide cyclase"/>
    <property type="match status" value="1"/>
</dbReference>
<dbReference type="AlphaFoldDB" id="A0A4S3KR00"/>
<dbReference type="PANTHER" id="PTHR33121:SF79">
    <property type="entry name" value="CYCLIC DI-GMP PHOSPHODIESTERASE PDED-RELATED"/>
    <property type="match status" value="1"/>
</dbReference>
<feature type="transmembrane region" description="Helical" evidence="1">
    <location>
        <begin position="143"/>
        <end position="167"/>
    </location>
</feature>
<dbReference type="NCBIfam" id="TIGR00254">
    <property type="entry name" value="GGDEF"/>
    <property type="match status" value="1"/>
</dbReference>
<feature type="transmembrane region" description="Helical" evidence="1">
    <location>
        <begin position="6"/>
        <end position="23"/>
    </location>
</feature>
<dbReference type="SMART" id="SM00267">
    <property type="entry name" value="GGDEF"/>
    <property type="match status" value="1"/>
</dbReference>
<dbReference type="SUPFAM" id="SSF141868">
    <property type="entry name" value="EAL domain-like"/>
    <property type="match status" value="1"/>
</dbReference>
<dbReference type="InterPro" id="IPR029787">
    <property type="entry name" value="Nucleotide_cyclase"/>
</dbReference>
<dbReference type="InterPro" id="IPR050706">
    <property type="entry name" value="Cyclic-di-GMP_PDE-like"/>
</dbReference>
<dbReference type="PROSITE" id="PS50883">
    <property type="entry name" value="EAL"/>
    <property type="match status" value="1"/>
</dbReference>
<keyword evidence="5" id="KW-1185">Reference proteome</keyword>
<keyword evidence="1" id="KW-1133">Transmembrane helix</keyword>
<dbReference type="EMBL" id="MWQO01000020">
    <property type="protein sequence ID" value="THD10888.1"/>
    <property type="molecule type" value="Genomic_DNA"/>
</dbReference>
<evidence type="ECO:0000256" key="1">
    <source>
        <dbReference type="SAM" id="Phobius"/>
    </source>
</evidence>
<evidence type="ECO:0000259" key="2">
    <source>
        <dbReference type="PROSITE" id="PS50883"/>
    </source>
</evidence>
<dbReference type="CDD" id="cd01948">
    <property type="entry name" value="EAL"/>
    <property type="match status" value="1"/>
</dbReference>
<accession>A0A4S3KR00</accession>
<keyword evidence="1" id="KW-0812">Transmembrane</keyword>